<comment type="caution">
    <text evidence="5">The sequence shown here is derived from an EMBL/GenBank/DDBJ whole genome shotgun (WGS) entry which is preliminary data.</text>
</comment>
<feature type="binding site" evidence="3">
    <location>
        <position position="237"/>
    </location>
    <ligand>
        <name>Ca(2+)</name>
        <dbReference type="ChEBI" id="CHEBI:29108"/>
    </ligand>
</feature>
<dbReference type="InterPro" id="IPR009078">
    <property type="entry name" value="Ferritin-like_SF"/>
</dbReference>
<dbReference type="Pfam" id="PF05067">
    <property type="entry name" value="Mn_catalase"/>
    <property type="match status" value="1"/>
</dbReference>
<accession>A0AAV3XNK1</accession>
<feature type="binding site" evidence="3">
    <location>
        <position position="61"/>
    </location>
    <ligand>
        <name>Ca(2+)</name>
        <dbReference type="ChEBI" id="CHEBI:29108"/>
    </ligand>
</feature>
<evidence type="ECO:0000256" key="2">
    <source>
        <dbReference type="PIRSR" id="PIRSR607760-1"/>
    </source>
</evidence>
<keyword evidence="6" id="KW-1185">Reference proteome</keyword>
<dbReference type="InterPro" id="IPR007760">
    <property type="entry name" value="Mn_catalase"/>
</dbReference>
<feature type="binding site" evidence="3">
    <location>
        <position position="57"/>
    </location>
    <ligand>
        <name>Ca(2+)</name>
        <dbReference type="ChEBI" id="CHEBI:29108"/>
    </ligand>
</feature>
<feature type="binding site" evidence="3">
    <location>
        <position position="235"/>
    </location>
    <ligand>
        <name>Ca(2+)</name>
        <dbReference type="ChEBI" id="CHEBI:29108"/>
    </ligand>
</feature>
<feature type="binding site" evidence="2">
    <location>
        <position position="66"/>
    </location>
    <ligand>
        <name>Mn(2+)</name>
        <dbReference type="ChEBI" id="CHEBI:29035"/>
        <label>2</label>
    </ligand>
</feature>
<keyword evidence="2" id="KW-0479">Metal-binding</keyword>
<evidence type="ECO:0000256" key="1">
    <source>
        <dbReference type="ARBA" id="ARBA00007644"/>
    </source>
</evidence>
<proteinExistence type="inferred from homology"/>
<feature type="compositionally biased region" description="Low complexity" evidence="4">
    <location>
        <begin position="287"/>
        <end position="300"/>
    </location>
</feature>
<feature type="binding site" evidence="2">
    <location>
        <position position="35"/>
    </location>
    <ligand>
        <name>Mn(2+)</name>
        <dbReference type="ChEBI" id="CHEBI:29035"/>
        <label>1</label>
    </ligand>
</feature>
<keyword evidence="2" id="KW-0464">Manganese</keyword>
<feature type="binding site" evidence="2">
    <location>
        <position position="160"/>
    </location>
    <ligand>
        <name>Mn(2+)</name>
        <dbReference type="ChEBI" id="CHEBI:29035"/>
        <label>1</label>
    </ligand>
</feature>
<dbReference type="CDD" id="cd01051">
    <property type="entry name" value="Mn_catalase"/>
    <property type="match status" value="1"/>
</dbReference>
<name>A0AAV3XNK1_9CYAN</name>
<dbReference type="EMBL" id="BLAY01000224">
    <property type="protein sequence ID" value="GET43475.1"/>
    <property type="molecule type" value="Genomic_DNA"/>
</dbReference>
<organism evidence="5 6">
    <name type="scientific">Microseira wollei NIES-4236</name>
    <dbReference type="NCBI Taxonomy" id="2530354"/>
    <lineage>
        <taxon>Bacteria</taxon>
        <taxon>Bacillati</taxon>
        <taxon>Cyanobacteriota</taxon>
        <taxon>Cyanophyceae</taxon>
        <taxon>Oscillatoriophycideae</taxon>
        <taxon>Aerosakkonematales</taxon>
        <taxon>Aerosakkonemataceae</taxon>
        <taxon>Microseira</taxon>
    </lineage>
</organism>
<evidence type="ECO:0000256" key="4">
    <source>
        <dbReference type="SAM" id="MobiDB-lite"/>
    </source>
</evidence>
<dbReference type="Gene3D" id="1.20.1260.10">
    <property type="match status" value="1"/>
</dbReference>
<dbReference type="GO" id="GO:0046872">
    <property type="term" value="F:metal ion binding"/>
    <property type="evidence" value="ECO:0007669"/>
    <property type="project" value="UniProtKB-KW"/>
</dbReference>
<dbReference type="AlphaFoldDB" id="A0AAV3XNK1"/>
<evidence type="ECO:0000256" key="3">
    <source>
        <dbReference type="PIRSR" id="PIRSR607760-2"/>
    </source>
</evidence>
<feature type="binding site" evidence="2">
    <location>
        <position position="193"/>
    </location>
    <ligand>
        <name>Mn(2+)</name>
        <dbReference type="ChEBI" id="CHEBI:29035"/>
        <label>1</label>
    </ligand>
</feature>
<dbReference type="InterPro" id="IPR012347">
    <property type="entry name" value="Ferritin-like"/>
</dbReference>
<dbReference type="RefSeq" id="WP_226592318.1">
    <property type="nucleotide sequence ID" value="NZ_BLAY01000224.1"/>
</dbReference>
<feature type="binding site" evidence="2">
    <location>
        <position position="69"/>
    </location>
    <ligand>
        <name>Mn(2+)</name>
        <dbReference type="ChEBI" id="CHEBI:29035"/>
        <label>1</label>
    </ligand>
</feature>
<comment type="similarity">
    <text evidence="1">Belongs to the manganese catalase family.</text>
</comment>
<dbReference type="InterPro" id="IPR039377">
    <property type="entry name" value="Mn_catalase_dom"/>
</dbReference>
<comment type="cofactor">
    <cofactor evidence="2">
        <name>Mn(2+)</name>
        <dbReference type="ChEBI" id="CHEBI:29035"/>
    </cofactor>
    <text evidence="2">Binds 2 manganese ions per subunit.</text>
</comment>
<gene>
    <name evidence="5" type="ORF">MiSe_82990</name>
</gene>
<reference evidence="5" key="1">
    <citation type="submission" date="2019-10" db="EMBL/GenBank/DDBJ databases">
        <title>Draft genome sequece of Microseira wollei NIES-4236.</title>
        <authorList>
            <person name="Yamaguchi H."/>
            <person name="Suzuki S."/>
            <person name="Kawachi M."/>
        </authorList>
    </citation>
    <scope>NUCLEOTIDE SEQUENCE</scope>
    <source>
        <strain evidence="5">NIES-4236</strain>
    </source>
</reference>
<comment type="cofactor">
    <cofactor evidence="3">
        <name>Ca(2+)</name>
        <dbReference type="ChEBI" id="CHEBI:29108"/>
    </cofactor>
    <text evidence="3">Binds 1 Ca(2+) ion per subunit.</text>
</comment>
<evidence type="ECO:0000313" key="6">
    <source>
        <dbReference type="Proteomes" id="UP001050975"/>
    </source>
</evidence>
<dbReference type="Proteomes" id="UP001050975">
    <property type="component" value="Unassembled WGS sequence"/>
</dbReference>
<feature type="compositionally biased region" description="Pro residues" evidence="4">
    <location>
        <begin position="265"/>
        <end position="275"/>
    </location>
</feature>
<sequence>MFYHTKKLQYFKPPQKPDAVYAKKIQELIGGTFGEMTVMMQYLFQGWNCRGPAKYRDMLLDIGTEEIGHIEMLATMIAHLLDKAPINLQEDGAKDPVVGAVMGGTSPRDVIMAAAMNPQHAIVSGLGATAADSVGYPWNGRFIVASGNLMADFRSNLHAETQGRLQAVRMYEMSDDPGVKDTLSFMIARDTMHQNQWLAAIEDLKDSGLEDTPVPSSFPLELEKREFAYQFWNNSDGTDSAEGRWAKGKSMDGKGEFEYIENPKPLGPEPVPPQVDPRLHGTPQVRNSTNTNVTNGNDNNPLVAIKRIVTGS</sequence>
<keyword evidence="3" id="KW-0106">Calcium</keyword>
<dbReference type="SUPFAM" id="SSF47240">
    <property type="entry name" value="Ferritin-like"/>
    <property type="match status" value="1"/>
</dbReference>
<evidence type="ECO:0000313" key="5">
    <source>
        <dbReference type="EMBL" id="GET43475.1"/>
    </source>
</evidence>
<feature type="binding site" evidence="3">
    <location>
        <position position="233"/>
    </location>
    <ligand>
        <name>Ca(2+)</name>
        <dbReference type="ChEBI" id="CHEBI:29108"/>
    </ligand>
</feature>
<feature type="region of interest" description="Disordered" evidence="4">
    <location>
        <begin position="260"/>
        <end position="301"/>
    </location>
</feature>
<protein>
    <submittedName>
        <fullName evidence="5">Manganese containing catalase</fullName>
    </submittedName>
</protein>